<dbReference type="Gene3D" id="1.10.1750.10">
    <property type="match status" value="1"/>
</dbReference>
<dbReference type="CDD" id="cd06571">
    <property type="entry name" value="Bac_DnaA_C"/>
    <property type="match status" value="1"/>
</dbReference>
<gene>
    <name evidence="2" type="ORF">SAMN05428963_102107</name>
</gene>
<evidence type="ECO:0000313" key="2">
    <source>
        <dbReference type="EMBL" id="SJZ65891.1"/>
    </source>
</evidence>
<dbReference type="OrthoDB" id="8480222at2"/>
<proteinExistence type="predicted"/>
<evidence type="ECO:0000313" key="3">
    <source>
        <dbReference type="Proteomes" id="UP000190135"/>
    </source>
</evidence>
<dbReference type="InterPro" id="IPR010921">
    <property type="entry name" value="Trp_repressor/repl_initiator"/>
</dbReference>
<dbReference type="SMART" id="SM00760">
    <property type="entry name" value="Bac_DnaA_C"/>
    <property type="match status" value="1"/>
</dbReference>
<reference evidence="2 3" key="1">
    <citation type="submission" date="2017-02" db="EMBL/GenBank/DDBJ databases">
        <authorList>
            <person name="Peterson S.W."/>
        </authorList>
    </citation>
    <scope>NUCLEOTIDE SEQUENCE [LARGE SCALE GENOMIC DNA]</scope>
    <source>
        <strain evidence="2 3">USBA 369</strain>
    </source>
</reference>
<dbReference type="GO" id="GO:0043565">
    <property type="term" value="F:sequence-specific DNA binding"/>
    <property type="evidence" value="ECO:0007669"/>
    <property type="project" value="InterPro"/>
</dbReference>
<dbReference type="GO" id="GO:0006270">
    <property type="term" value="P:DNA replication initiation"/>
    <property type="evidence" value="ECO:0007669"/>
    <property type="project" value="InterPro"/>
</dbReference>
<dbReference type="Pfam" id="PF08299">
    <property type="entry name" value="Bac_DnaA_C"/>
    <property type="match status" value="1"/>
</dbReference>
<evidence type="ECO:0000259" key="1">
    <source>
        <dbReference type="SMART" id="SM00760"/>
    </source>
</evidence>
<dbReference type="GO" id="GO:0005524">
    <property type="term" value="F:ATP binding"/>
    <property type="evidence" value="ECO:0007669"/>
    <property type="project" value="InterPro"/>
</dbReference>
<dbReference type="AlphaFoldDB" id="A0A1T4MGA5"/>
<keyword evidence="3" id="KW-1185">Reference proteome</keyword>
<protein>
    <submittedName>
        <fullName evidence="2">DnaA protein helix-turn-helix</fullName>
    </submittedName>
</protein>
<dbReference type="Proteomes" id="UP000190135">
    <property type="component" value="Unassembled WGS sequence"/>
</dbReference>
<feature type="domain" description="Chromosomal replication initiator DnaA C-terminal" evidence="1">
    <location>
        <begin position="9"/>
        <end position="78"/>
    </location>
</feature>
<dbReference type="InterPro" id="IPR013159">
    <property type="entry name" value="DnaA_C"/>
</dbReference>
<name>A0A1T4MGA5_9HYPH</name>
<sequence length="117" mass="12914">MPPRAAGLRCVMAQEIVSACLDVPVAEIVQPQRSLAEICLARHVAMYLAHVIFQVPLASIAPNFGRDRSSIGHAVRRIEDQREDRDFDALLSRLERLATSCAELMPPPAQDLDGDPR</sequence>
<dbReference type="EMBL" id="FUXL01000002">
    <property type="protein sequence ID" value="SJZ65891.1"/>
    <property type="molecule type" value="Genomic_DNA"/>
</dbReference>
<dbReference type="STRING" id="1365950.SAMN05428963_102107"/>
<organism evidence="2 3">
    <name type="scientific">Consotaella salsifontis</name>
    <dbReference type="NCBI Taxonomy" id="1365950"/>
    <lineage>
        <taxon>Bacteria</taxon>
        <taxon>Pseudomonadati</taxon>
        <taxon>Pseudomonadota</taxon>
        <taxon>Alphaproteobacteria</taxon>
        <taxon>Hyphomicrobiales</taxon>
        <taxon>Aurantimonadaceae</taxon>
        <taxon>Consotaella</taxon>
    </lineage>
</organism>
<dbReference type="GO" id="GO:0006275">
    <property type="term" value="P:regulation of DNA replication"/>
    <property type="evidence" value="ECO:0007669"/>
    <property type="project" value="InterPro"/>
</dbReference>
<accession>A0A1T4MGA5</accession>
<dbReference type="SUPFAM" id="SSF48295">
    <property type="entry name" value="TrpR-like"/>
    <property type="match status" value="1"/>
</dbReference>